<dbReference type="Gene3D" id="2.60.40.10">
    <property type="entry name" value="Immunoglobulins"/>
    <property type="match status" value="4"/>
</dbReference>
<feature type="chain" id="PRO_5016671092" evidence="2">
    <location>
        <begin position="20"/>
        <end position="1155"/>
    </location>
</feature>
<dbReference type="Proteomes" id="UP000252172">
    <property type="component" value="Unassembled WGS sequence"/>
</dbReference>
<feature type="domain" description="Fibronectin type-III" evidence="3">
    <location>
        <begin position="712"/>
        <end position="805"/>
    </location>
</feature>
<dbReference type="Pfam" id="PF20009">
    <property type="entry name" value="GEVED"/>
    <property type="match status" value="1"/>
</dbReference>
<keyword evidence="5" id="KW-1185">Reference proteome</keyword>
<dbReference type="InterPro" id="IPR013320">
    <property type="entry name" value="ConA-like_dom_sf"/>
</dbReference>
<dbReference type="InterPro" id="IPR026444">
    <property type="entry name" value="Secre_tail"/>
</dbReference>
<dbReference type="InterPro" id="IPR045474">
    <property type="entry name" value="GEVED"/>
</dbReference>
<dbReference type="Pfam" id="PF18962">
    <property type="entry name" value="Por_Secre_tail"/>
    <property type="match status" value="1"/>
</dbReference>
<accession>A0A368N085</accession>
<reference evidence="4 5" key="1">
    <citation type="submission" date="2018-07" db="EMBL/GenBank/DDBJ databases">
        <title>Chryseobacterium lacus sp. nov., isolated from lake water.</title>
        <authorList>
            <person name="Li C.-M."/>
        </authorList>
    </citation>
    <scope>NUCLEOTIDE SEQUENCE [LARGE SCALE GENOMIC DNA]</scope>
    <source>
        <strain evidence="4 5">YLOS41</strain>
    </source>
</reference>
<gene>
    <name evidence="4" type="ORF">DQ356_02475</name>
</gene>
<evidence type="ECO:0000256" key="2">
    <source>
        <dbReference type="SAM" id="SignalP"/>
    </source>
</evidence>
<dbReference type="GO" id="GO:0004553">
    <property type="term" value="F:hydrolase activity, hydrolyzing O-glycosyl compounds"/>
    <property type="evidence" value="ECO:0007669"/>
    <property type="project" value="UniProtKB-ARBA"/>
</dbReference>
<dbReference type="InterPro" id="IPR003961">
    <property type="entry name" value="FN3_dom"/>
</dbReference>
<evidence type="ECO:0000256" key="1">
    <source>
        <dbReference type="ARBA" id="ARBA00022729"/>
    </source>
</evidence>
<dbReference type="RefSeq" id="WP_114302894.1">
    <property type="nucleotide sequence ID" value="NZ_QPIE01000002.1"/>
</dbReference>
<dbReference type="InterPro" id="IPR036116">
    <property type="entry name" value="FN3_sf"/>
</dbReference>
<dbReference type="EMBL" id="QPIE01000002">
    <property type="protein sequence ID" value="RCU43912.1"/>
    <property type="molecule type" value="Genomic_DNA"/>
</dbReference>
<dbReference type="Gene3D" id="2.60.120.260">
    <property type="entry name" value="Galactose-binding domain-like"/>
    <property type="match status" value="1"/>
</dbReference>
<evidence type="ECO:0000313" key="5">
    <source>
        <dbReference type="Proteomes" id="UP000252172"/>
    </source>
</evidence>
<comment type="caution">
    <text evidence="4">The sequence shown here is derived from an EMBL/GenBank/DDBJ whole genome shotgun (WGS) entry which is preliminary data.</text>
</comment>
<dbReference type="GO" id="GO:0005975">
    <property type="term" value="P:carbohydrate metabolic process"/>
    <property type="evidence" value="ECO:0007669"/>
    <property type="project" value="UniProtKB-ARBA"/>
</dbReference>
<feature type="signal peptide" evidence="2">
    <location>
        <begin position="1"/>
        <end position="19"/>
    </location>
</feature>
<feature type="domain" description="Fibronectin type-III" evidence="3">
    <location>
        <begin position="432"/>
        <end position="527"/>
    </location>
</feature>
<dbReference type="Gene3D" id="2.60.120.200">
    <property type="match status" value="2"/>
</dbReference>
<keyword evidence="1 2" id="KW-0732">Signal</keyword>
<dbReference type="PROSITE" id="PS50853">
    <property type="entry name" value="FN3"/>
    <property type="match status" value="3"/>
</dbReference>
<dbReference type="SMART" id="SM00060">
    <property type="entry name" value="FN3"/>
    <property type="match status" value="4"/>
</dbReference>
<dbReference type="NCBIfam" id="TIGR04183">
    <property type="entry name" value="Por_Secre_tail"/>
    <property type="match status" value="1"/>
</dbReference>
<dbReference type="CDD" id="cd00063">
    <property type="entry name" value="FN3"/>
    <property type="match status" value="2"/>
</dbReference>
<dbReference type="Pfam" id="PF00041">
    <property type="entry name" value="fn3"/>
    <property type="match status" value="3"/>
</dbReference>
<name>A0A368N085_9FLAO</name>
<dbReference type="AlphaFoldDB" id="A0A368N085"/>
<proteinExistence type="predicted"/>
<dbReference type="SUPFAM" id="SSF49265">
    <property type="entry name" value="Fibronectin type III"/>
    <property type="match status" value="4"/>
</dbReference>
<sequence>MRRIYFLTAFILFLGQFNAQTSYCTPAFPNGCADGDRINNFLIPSAGFSHVNTGCSTGAYGDFTSMTITLQAGIPYDFTVTHGYETQSVRIWGDFTNSFNLDTEIGSGYSGTSLTTNGTLTIPASTPLGSYRLRIASKYDFDNTSPPMACNTSGFGEAHDYTLVVAAPPTCMMPTAVSSSGVTVNSATLSWTAPATVPNNGYEIYYNTTGVPPVASTSAMLTASGLSEPLTGLSSGTVYHVWVRSVCSPTDKSIWSSVHTFTTPCTPYALPYSIDFENATVPGMPICTLEENLGSGNNWETSNNPGYGFTSNTLTYEYDWSNPANAWFYTGGVNLTAGTSYRVYFKYGQNSAGSVEKLKITYGTAQTAASQTNVIHDYTNITGSNTMQLGFHDFTPAVSGVYYLGFNVYSDANQYYLYIDDILILETPSCAEPSGLVVQSVTSSSGTVSWTQPGTPPALGYELYHSNINTTPTATAVPTETAPPGVSTATIGGLTPNTTYYVWVRSNCSATEKSVWTPYATFLTDCVAFSAPFTETFDGGVKPGCWENVNPTSTSTDANVRWKFTGAPGYGATNNGRTSGTYAWVDASSPYTGVHTVQLISPMIDLTGLTNPYLQFEWFKNHLDAAAGNLPPYDNNRLTVEIGNGTTWTQVFMDETNNNGWRLEGVVIPATFANTIIKVRFTVDKDVSGNGYFYDDLLLDNVRVMEQPTCIQPTGLFISGITSFTAEVNWGGLPVPAMGYEVYYNTTNTAPTAATAPSVTGINGIYTELQNLLPGTTYYVWVRAKCSATEFSDWSVGPSFTTVNFCPTVTGPANNAAAVSLTPTITWDALAGATSYVLTIGTTSGGTDIMNAVDVGNVTSYTLPTPLQYSTQYFYSVKASNGTVIAPNCTIRNFTTVCDTITPSYTYAFTSATGPCWAQGNGGTAATGPTGSNALWVVGGFLNVGTTGAVKINLWTTGRAGWLITPDFNLAGGGHQLTFDYGVTEYASTTSSAMGSDDMVQLLMSADAGATWTVLQTWDATTPVTNTSNPYTYTIPNTVTTARFAFFGTDGTVDDPEDFEFFVDNFAISGSLSTNETVKNTKEVTVYPNPFTEVIYISDVKDLRTVTVIDASGRTVKTITSPEKQINLGGLTSGLYLLKLQYKDGSVKSVKVIKK</sequence>
<evidence type="ECO:0000313" key="4">
    <source>
        <dbReference type="EMBL" id="RCU43912.1"/>
    </source>
</evidence>
<evidence type="ECO:0000259" key="3">
    <source>
        <dbReference type="PROSITE" id="PS50853"/>
    </source>
</evidence>
<dbReference type="InterPro" id="IPR013783">
    <property type="entry name" value="Ig-like_fold"/>
</dbReference>
<feature type="domain" description="Fibronectin type-III" evidence="3">
    <location>
        <begin position="173"/>
        <end position="266"/>
    </location>
</feature>
<organism evidence="4 5">
    <name type="scientific">Chryseobacterium lacus</name>
    <dbReference type="NCBI Taxonomy" id="2058346"/>
    <lineage>
        <taxon>Bacteria</taxon>
        <taxon>Pseudomonadati</taxon>
        <taxon>Bacteroidota</taxon>
        <taxon>Flavobacteriia</taxon>
        <taxon>Flavobacteriales</taxon>
        <taxon>Weeksellaceae</taxon>
        <taxon>Chryseobacterium group</taxon>
        <taxon>Chryseobacterium</taxon>
    </lineage>
</organism>
<dbReference type="OrthoDB" id="975384at2"/>
<protein>
    <submittedName>
        <fullName evidence="4">T9SS C-terminal target domain-containing protein</fullName>
    </submittedName>
</protein>
<dbReference type="SUPFAM" id="SSF49899">
    <property type="entry name" value="Concanavalin A-like lectins/glucanases"/>
    <property type="match status" value="1"/>
</dbReference>